<evidence type="ECO:0000313" key="2">
    <source>
        <dbReference type="Proteomes" id="UP001240639"/>
    </source>
</evidence>
<keyword evidence="2" id="KW-1185">Reference proteome</keyword>
<evidence type="ECO:0000313" key="1">
    <source>
        <dbReference type="EMBL" id="MDP4573899.1"/>
    </source>
</evidence>
<protein>
    <submittedName>
        <fullName evidence="1">Uncharacterized protein</fullName>
    </submittedName>
</protein>
<name>A0ABT9HL77_9SPHN</name>
<sequence>MNRTILSSGFAIAMLLTALGVSLGAIDAAVGEPMLIVFPALAIATIRPGKCCASLKGVFS</sequence>
<dbReference type="EMBL" id="JAVAIM010000001">
    <property type="protein sequence ID" value="MDP4573899.1"/>
    <property type="molecule type" value="Genomic_DNA"/>
</dbReference>
<organism evidence="1 2">
    <name type="scientific">Qipengyuania profundimaris</name>
    <dbReference type="NCBI Taxonomy" id="3067652"/>
    <lineage>
        <taxon>Bacteria</taxon>
        <taxon>Pseudomonadati</taxon>
        <taxon>Pseudomonadota</taxon>
        <taxon>Alphaproteobacteria</taxon>
        <taxon>Sphingomonadales</taxon>
        <taxon>Erythrobacteraceae</taxon>
        <taxon>Qipengyuania</taxon>
    </lineage>
</organism>
<reference evidence="1 2" key="1">
    <citation type="submission" date="2023-08" db="EMBL/GenBank/DDBJ databases">
        <title>genomic of G39.</title>
        <authorList>
            <person name="Wang Y."/>
        </authorList>
    </citation>
    <scope>NUCLEOTIDE SEQUENCE [LARGE SCALE GENOMIC DNA]</scope>
    <source>
        <strain evidence="1 2">G39</strain>
    </source>
</reference>
<accession>A0ABT9HL77</accession>
<dbReference type="Proteomes" id="UP001240639">
    <property type="component" value="Unassembled WGS sequence"/>
</dbReference>
<comment type="caution">
    <text evidence="1">The sequence shown here is derived from an EMBL/GenBank/DDBJ whole genome shotgun (WGS) entry which is preliminary data.</text>
</comment>
<gene>
    <name evidence="1" type="ORF">Q9K02_01945</name>
</gene>
<proteinExistence type="predicted"/>
<dbReference type="RefSeq" id="WP_278329119.1">
    <property type="nucleotide sequence ID" value="NZ_JAVAIM010000001.1"/>
</dbReference>